<dbReference type="RefSeq" id="WP_370397387.1">
    <property type="nucleotide sequence ID" value="NZ_JALBUT010000007.1"/>
</dbReference>
<keyword evidence="1" id="KW-0378">Hydrolase</keyword>
<dbReference type="InterPro" id="IPR022712">
    <property type="entry name" value="Beta_Casp"/>
</dbReference>
<dbReference type="InterPro" id="IPR011108">
    <property type="entry name" value="RMMBL"/>
</dbReference>
<evidence type="ECO:0000259" key="2">
    <source>
        <dbReference type="SMART" id="SM00849"/>
    </source>
</evidence>
<dbReference type="Proteomes" id="UP001275932">
    <property type="component" value="Unassembled WGS sequence"/>
</dbReference>
<accession>A0ABU4WKK8</accession>
<organism evidence="4 5">
    <name type="scientific">Intestinicryptomonas porci</name>
    <dbReference type="NCBI Taxonomy" id="2926320"/>
    <lineage>
        <taxon>Bacteria</taxon>
        <taxon>Pseudomonadati</taxon>
        <taxon>Verrucomicrobiota</taxon>
        <taxon>Opitutia</taxon>
        <taxon>Opitutales</taxon>
        <taxon>Intestinicryptomonaceae</taxon>
        <taxon>Intestinicryptomonas</taxon>
    </lineage>
</organism>
<evidence type="ECO:0000256" key="1">
    <source>
        <dbReference type="ARBA" id="ARBA00022801"/>
    </source>
</evidence>
<dbReference type="Pfam" id="PF00753">
    <property type="entry name" value="Lactamase_B"/>
    <property type="match status" value="1"/>
</dbReference>
<dbReference type="Pfam" id="PF07521">
    <property type="entry name" value="RMMBL"/>
    <property type="match status" value="1"/>
</dbReference>
<dbReference type="Pfam" id="PF10996">
    <property type="entry name" value="Beta-Casp"/>
    <property type="match status" value="1"/>
</dbReference>
<dbReference type="PANTHER" id="PTHR11203">
    <property type="entry name" value="CLEAVAGE AND POLYADENYLATION SPECIFICITY FACTOR FAMILY MEMBER"/>
    <property type="match status" value="1"/>
</dbReference>
<dbReference type="InterPro" id="IPR001279">
    <property type="entry name" value="Metallo-B-lactamas"/>
</dbReference>
<reference evidence="4 5" key="1">
    <citation type="submission" date="2022-03" db="EMBL/GenBank/DDBJ databases">
        <title>Novel taxa within the pig intestine.</title>
        <authorList>
            <person name="Wylensek D."/>
            <person name="Bishof K."/>
            <person name="Afrizal A."/>
            <person name="Clavel T."/>
        </authorList>
    </citation>
    <scope>NUCLEOTIDE SEQUENCE [LARGE SCALE GENOMIC DNA]</scope>
    <source>
        <strain evidence="4 5">CLA-KB-P66</strain>
    </source>
</reference>
<gene>
    <name evidence="4" type="ORF">MOX91_07070</name>
</gene>
<evidence type="ECO:0000313" key="5">
    <source>
        <dbReference type="Proteomes" id="UP001275932"/>
    </source>
</evidence>
<dbReference type="SMART" id="SM00849">
    <property type="entry name" value="Lactamase_B"/>
    <property type="match status" value="1"/>
</dbReference>
<dbReference type="Gene3D" id="3.40.50.10890">
    <property type="match status" value="1"/>
</dbReference>
<dbReference type="SUPFAM" id="SSF56281">
    <property type="entry name" value="Metallo-hydrolase/oxidoreductase"/>
    <property type="match status" value="1"/>
</dbReference>
<evidence type="ECO:0000313" key="4">
    <source>
        <dbReference type="EMBL" id="MDX8415934.1"/>
    </source>
</evidence>
<dbReference type="PANTHER" id="PTHR11203:SF37">
    <property type="entry name" value="INTEGRATOR COMPLEX SUBUNIT 11"/>
    <property type="match status" value="1"/>
</dbReference>
<keyword evidence="5" id="KW-1185">Reference proteome</keyword>
<dbReference type="EMBL" id="JALBUT010000007">
    <property type="protein sequence ID" value="MDX8415934.1"/>
    <property type="molecule type" value="Genomic_DNA"/>
</dbReference>
<feature type="domain" description="Metallo-beta-lactamase" evidence="2">
    <location>
        <begin position="13"/>
        <end position="225"/>
    </location>
</feature>
<evidence type="ECO:0000259" key="3">
    <source>
        <dbReference type="SMART" id="SM01027"/>
    </source>
</evidence>
<proteinExistence type="predicted"/>
<comment type="caution">
    <text evidence="4">The sequence shown here is derived from an EMBL/GenBank/DDBJ whole genome shotgun (WGS) entry which is preliminary data.</text>
</comment>
<protein>
    <submittedName>
        <fullName evidence="4">MBL fold metallo-hydrolase</fullName>
    </submittedName>
</protein>
<name>A0ABU4WKK8_9BACT</name>
<dbReference type="InterPro" id="IPR050698">
    <property type="entry name" value="MBL"/>
</dbReference>
<feature type="domain" description="Beta-Casp" evidence="3">
    <location>
        <begin position="245"/>
        <end position="362"/>
    </location>
</feature>
<sequence>MIYTDLNKGVDVGSSAHLIELDGIRVLADCGMHPKKVGIEALPDLNAVLDDTLDFIAISHAHLDHVGALPIISRRQNFASILASEVTSDLSLRMLRNSRNVMVRQREELGIAEYPLYSFEDIDALRPKILPFGFNRPRAFEVEGKRVEVEFFQSGHIPGASAISFRTSKQSVLYTGDISFNASQLIKGANIPTRKYDVLIMETTRGERERSESYQDECARFIESVGRVLRDGGSVLVPAFALGRMQEILQLVKNGRKSGLIPSEFPVFAAGLGIDISEYMLRQSRKNAGVSFDKTAYELIQPFRDEIVPAKDFSQKGIYVFGSGMMVENTPSYAAAAAIMDHQENAIFFVGYCDPDTPGGRLLKKAKGDETFVFQNLGYIARVNCKVDKFDLSSHADRGELIDFALRCDPRVIVLTHGSEESRNWFMDELLDIAPHIGVEIASPSVSVEL</sequence>
<dbReference type="Gene3D" id="3.60.15.10">
    <property type="entry name" value="Ribonuclease Z/Hydroxyacylglutathione hydrolase-like"/>
    <property type="match status" value="1"/>
</dbReference>
<dbReference type="InterPro" id="IPR036866">
    <property type="entry name" value="RibonucZ/Hydroxyglut_hydro"/>
</dbReference>
<dbReference type="SMART" id="SM01027">
    <property type="entry name" value="Beta-Casp"/>
    <property type="match status" value="1"/>
</dbReference>